<organism evidence="2 3">
    <name type="scientific">Gemmatimonas groenlandica</name>
    <dbReference type="NCBI Taxonomy" id="2732249"/>
    <lineage>
        <taxon>Bacteria</taxon>
        <taxon>Pseudomonadati</taxon>
        <taxon>Gemmatimonadota</taxon>
        <taxon>Gemmatimonadia</taxon>
        <taxon>Gemmatimonadales</taxon>
        <taxon>Gemmatimonadaceae</taxon>
        <taxon>Gemmatimonas</taxon>
    </lineage>
</organism>
<feature type="transmembrane region" description="Helical" evidence="1">
    <location>
        <begin position="64"/>
        <end position="88"/>
    </location>
</feature>
<dbReference type="EMBL" id="CP053085">
    <property type="protein sequence ID" value="QJR35453.1"/>
    <property type="molecule type" value="Genomic_DNA"/>
</dbReference>
<keyword evidence="3" id="KW-1185">Reference proteome</keyword>
<keyword evidence="1" id="KW-1133">Transmembrane helix</keyword>
<keyword evidence="1" id="KW-0812">Transmembrane</keyword>
<accession>A0A6M4IL62</accession>
<name>A0A6M4IL62_9BACT</name>
<dbReference type="Proteomes" id="UP000500938">
    <property type="component" value="Chromosome"/>
</dbReference>
<gene>
    <name evidence="2" type="ORF">HKW67_08000</name>
</gene>
<keyword evidence="1" id="KW-0472">Membrane</keyword>
<dbReference type="InterPro" id="IPR007498">
    <property type="entry name" value="PqiA-like"/>
</dbReference>
<feature type="transmembrane region" description="Helical" evidence="1">
    <location>
        <begin position="109"/>
        <end position="126"/>
    </location>
</feature>
<evidence type="ECO:0008006" key="4">
    <source>
        <dbReference type="Google" id="ProtNLM"/>
    </source>
</evidence>
<evidence type="ECO:0000256" key="1">
    <source>
        <dbReference type="SAM" id="Phobius"/>
    </source>
</evidence>
<dbReference type="RefSeq" id="WP_171224883.1">
    <property type="nucleotide sequence ID" value="NZ_CP053085.1"/>
</dbReference>
<evidence type="ECO:0000313" key="3">
    <source>
        <dbReference type="Proteomes" id="UP000500938"/>
    </source>
</evidence>
<dbReference type="KEGG" id="ggr:HKW67_08000"/>
<dbReference type="AlphaFoldDB" id="A0A6M4IL62"/>
<dbReference type="Pfam" id="PF04403">
    <property type="entry name" value="PqiA"/>
    <property type="match status" value="1"/>
</dbReference>
<sequence length="181" mass="19005">MTPRNKLAIALALVSLVLLWPGLVQPVLTIRATMELFGNTRELSNETRSVISAIQSLHNTGNNFVAGLIVLFSVLVPLIKAALLVPIFALRGSATSYRLYGVVQAMSKWSMADVFAVGMLIALLVGKGTANLSAVAGTGFYCFAAYCLLSNAAFQALKIEPPVPVAATSSGSTSSPFSARS</sequence>
<proteinExistence type="predicted"/>
<evidence type="ECO:0000313" key="2">
    <source>
        <dbReference type="EMBL" id="QJR35453.1"/>
    </source>
</evidence>
<reference evidence="2 3" key="1">
    <citation type="submission" date="2020-05" db="EMBL/GenBank/DDBJ databases">
        <title>Complete genome sequence of Gemmatimonas greenlandica TET16.</title>
        <authorList>
            <person name="Zeng Y."/>
        </authorList>
    </citation>
    <scope>NUCLEOTIDE SEQUENCE [LARGE SCALE GENOMIC DNA]</scope>
    <source>
        <strain evidence="2 3">TET16</strain>
    </source>
</reference>
<protein>
    <recommendedName>
        <fullName evidence="4">Paraquat-inducible protein A</fullName>
    </recommendedName>
</protein>